<protein>
    <submittedName>
        <fullName evidence="2">Chorismate mutase</fullName>
    </submittedName>
</protein>
<evidence type="ECO:0000313" key="2">
    <source>
        <dbReference type="EMBL" id="GAA1920592.1"/>
    </source>
</evidence>
<accession>A0ABN2PFS1</accession>
<dbReference type="PROSITE" id="PS51168">
    <property type="entry name" value="CHORISMATE_MUT_2"/>
    <property type="match status" value="1"/>
</dbReference>
<dbReference type="Pfam" id="PF01817">
    <property type="entry name" value="CM_2"/>
    <property type="match status" value="1"/>
</dbReference>
<evidence type="ECO:0000313" key="3">
    <source>
        <dbReference type="Proteomes" id="UP001501303"/>
    </source>
</evidence>
<comment type="caution">
    <text evidence="2">The sequence shown here is derived from an EMBL/GenBank/DDBJ whole genome shotgun (WGS) entry which is preliminary data.</text>
</comment>
<dbReference type="NCBIfam" id="NF005894">
    <property type="entry name" value="PRK07857.1"/>
    <property type="match status" value="1"/>
</dbReference>
<evidence type="ECO:0000259" key="1">
    <source>
        <dbReference type="PROSITE" id="PS51168"/>
    </source>
</evidence>
<name>A0ABN2PFS1_9ACTN</name>
<dbReference type="InterPro" id="IPR002701">
    <property type="entry name" value="CM_II_prokaryot"/>
</dbReference>
<feature type="domain" description="Chorismate mutase" evidence="1">
    <location>
        <begin position="16"/>
        <end position="98"/>
    </location>
</feature>
<organism evidence="2 3">
    <name type="scientific">Streptomyces sodiiphilus</name>
    <dbReference type="NCBI Taxonomy" id="226217"/>
    <lineage>
        <taxon>Bacteria</taxon>
        <taxon>Bacillati</taxon>
        <taxon>Actinomycetota</taxon>
        <taxon>Actinomycetes</taxon>
        <taxon>Kitasatosporales</taxon>
        <taxon>Streptomycetaceae</taxon>
        <taxon>Streptomyces</taxon>
    </lineage>
</organism>
<dbReference type="Proteomes" id="UP001501303">
    <property type="component" value="Unassembled WGS sequence"/>
</dbReference>
<proteinExistence type="predicted"/>
<dbReference type="SMART" id="SM00830">
    <property type="entry name" value="CM_2"/>
    <property type="match status" value="1"/>
</dbReference>
<dbReference type="InterPro" id="IPR036263">
    <property type="entry name" value="Chorismate_II_sf"/>
</dbReference>
<dbReference type="InterPro" id="IPR010958">
    <property type="entry name" value="Chorismate_mutase_highGC-bac"/>
</dbReference>
<keyword evidence="3" id="KW-1185">Reference proteome</keyword>
<dbReference type="SUPFAM" id="SSF48600">
    <property type="entry name" value="Chorismate mutase II"/>
    <property type="match status" value="1"/>
</dbReference>
<gene>
    <name evidence="2" type="ORF">GCM10009716_31560</name>
</gene>
<sequence length="98" mass="10458">MSAPATASAGTPLSTTQVSEVISGARDRIDDLDARIIALVRERMSVSAEIQNARIASGGRRVNLTREMEVLRTYGDALGRSGGTQLAMTLLELSRGRI</sequence>
<dbReference type="Gene3D" id="1.20.59.10">
    <property type="entry name" value="Chorismate mutase"/>
    <property type="match status" value="1"/>
</dbReference>
<dbReference type="NCBIfam" id="TIGR01808">
    <property type="entry name" value="CM_M_hiGC-arch"/>
    <property type="match status" value="1"/>
</dbReference>
<dbReference type="EMBL" id="BAAAMJ010000031">
    <property type="protein sequence ID" value="GAA1920592.1"/>
    <property type="molecule type" value="Genomic_DNA"/>
</dbReference>
<dbReference type="RefSeq" id="WP_344262801.1">
    <property type="nucleotide sequence ID" value="NZ_BAAAMJ010000031.1"/>
</dbReference>
<dbReference type="InterPro" id="IPR036979">
    <property type="entry name" value="CM_dom_sf"/>
</dbReference>
<reference evidence="2 3" key="1">
    <citation type="journal article" date="2019" name="Int. J. Syst. Evol. Microbiol.">
        <title>The Global Catalogue of Microorganisms (GCM) 10K type strain sequencing project: providing services to taxonomists for standard genome sequencing and annotation.</title>
        <authorList>
            <consortium name="The Broad Institute Genomics Platform"/>
            <consortium name="The Broad Institute Genome Sequencing Center for Infectious Disease"/>
            <person name="Wu L."/>
            <person name="Ma J."/>
        </authorList>
    </citation>
    <scope>NUCLEOTIDE SEQUENCE [LARGE SCALE GENOMIC DNA]</scope>
    <source>
        <strain evidence="2 3">JCM 13581</strain>
    </source>
</reference>